<dbReference type="InterPro" id="IPR029052">
    <property type="entry name" value="Metallo-depent_PP-like"/>
</dbReference>
<dbReference type="SUPFAM" id="SSF56300">
    <property type="entry name" value="Metallo-dependent phosphatases"/>
    <property type="match status" value="1"/>
</dbReference>
<dbReference type="Gene3D" id="3.60.21.10">
    <property type="match status" value="1"/>
</dbReference>
<organism evidence="1">
    <name type="scientific">marine metagenome</name>
    <dbReference type="NCBI Taxonomy" id="408172"/>
    <lineage>
        <taxon>unclassified sequences</taxon>
        <taxon>metagenomes</taxon>
        <taxon>ecological metagenomes</taxon>
    </lineage>
</organism>
<accession>A0A383B5W4</accession>
<dbReference type="EMBL" id="UINC01197748">
    <property type="protein sequence ID" value="SVE15382.1"/>
    <property type="molecule type" value="Genomic_DNA"/>
</dbReference>
<feature type="non-terminal residue" evidence="1">
    <location>
        <position position="1"/>
    </location>
</feature>
<dbReference type="AlphaFoldDB" id="A0A383B5W4"/>
<proteinExistence type="predicted"/>
<reference evidence="1" key="1">
    <citation type="submission" date="2018-05" db="EMBL/GenBank/DDBJ databases">
        <authorList>
            <person name="Lanie J.A."/>
            <person name="Ng W.-L."/>
            <person name="Kazmierczak K.M."/>
            <person name="Andrzejewski T.M."/>
            <person name="Davidsen T.M."/>
            <person name="Wayne K.J."/>
            <person name="Tettelin H."/>
            <person name="Glass J.I."/>
            <person name="Rusch D."/>
            <person name="Podicherti R."/>
            <person name="Tsui H.-C.T."/>
            <person name="Winkler M.E."/>
        </authorList>
    </citation>
    <scope>NUCLEOTIDE SEQUENCE</scope>
</reference>
<feature type="non-terminal residue" evidence="1">
    <location>
        <position position="189"/>
    </location>
</feature>
<sequence>VIKETHFIEITDSQKIWAIGSIHSRLEAFNSIKKYLLKNFGKDDYLVFLGNVIGLGQESKNTLSSVIDLRNQLMAKFYLDPKKIIFLRGAQEEMFLKLLQLQTAPNPCDIINWMFEHGVDSTIKSYGFNKDEIISVSTRGSLAISKWTSKFNQTLSVESGHKQYFANLKHAAFGESKKILFLNRGVDIS</sequence>
<protein>
    <recommendedName>
        <fullName evidence="2">Calcineurin-like phosphoesterase domain-containing protein</fullName>
    </recommendedName>
</protein>
<name>A0A383B5W4_9ZZZZ</name>
<evidence type="ECO:0008006" key="2">
    <source>
        <dbReference type="Google" id="ProtNLM"/>
    </source>
</evidence>
<evidence type="ECO:0000313" key="1">
    <source>
        <dbReference type="EMBL" id="SVE15382.1"/>
    </source>
</evidence>
<gene>
    <name evidence="1" type="ORF">METZ01_LOCUS468236</name>
</gene>